<reference evidence="1 2" key="1">
    <citation type="submission" date="2014-04" db="EMBL/GenBank/DDBJ databases">
        <authorList>
            <consortium name="DOE Joint Genome Institute"/>
            <person name="Kuo A."/>
            <person name="Tarkka M."/>
            <person name="Buscot F."/>
            <person name="Kohler A."/>
            <person name="Nagy L.G."/>
            <person name="Floudas D."/>
            <person name="Copeland A."/>
            <person name="Barry K.W."/>
            <person name="Cichocki N."/>
            <person name="Veneault-Fourrey C."/>
            <person name="LaButti K."/>
            <person name="Lindquist E.A."/>
            <person name="Lipzen A."/>
            <person name="Lundell T."/>
            <person name="Morin E."/>
            <person name="Murat C."/>
            <person name="Sun H."/>
            <person name="Tunlid A."/>
            <person name="Henrissat B."/>
            <person name="Grigoriev I.V."/>
            <person name="Hibbett D.S."/>
            <person name="Martin F."/>
            <person name="Nordberg H.P."/>
            <person name="Cantor M.N."/>
            <person name="Hua S.X."/>
        </authorList>
    </citation>
    <scope>NUCLEOTIDE SEQUENCE [LARGE SCALE GENOMIC DNA]</scope>
    <source>
        <strain evidence="1 2">F 1598</strain>
    </source>
</reference>
<dbReference type="HOGENOM" id="CLU_1627715_0_0_1"/>
<accession>A0A0C3F018</accession>
<dbReference type="EMBL" id="KN833019">
    <property type="protein sequence ID" value="KIM78095.1"/>
    <property type="molecule type" value="Genomic_DNA"/>
</dbReference>
<organism evidence="1 2">
    <name type="scientific">Piloderma croceum (strain F 1598)</name>
    <dbReference type="NCBI Taxonomy" id="765440"/>
    <lineage>
        <taxon>Eukaryota</taxon>
        <taxon>Fungi</taxon>
        <taxon>Dikarya</taxon>
        <taxon>Basidiomycota</taxon>
        <taxon>Agaricomycotina</taxon>
        <taxon>Agaricomycetes</taxon>
        <taxon>Agaricomycetidae</taxon>
        <taxon>Atheliales</taxon>
        <taxon>Atheliaceae</taxon>
        <taxon>Piloderma</taxon>
    </lineage>
</organism>
<dbReference type="Proteomes" id="UP000054166">
    <property type="component" value="Unassembled WGS sequence"/>
</dbReference>
<sequence length="163" mass="18417">MLETSGLQDYGRATVNEGDVEGNEMESVDKSFTKAIRYLSSASNSPIQYLTIIPFLRHRLPLLVHYIVSHKSTTLSPTCWKCGLQRKSIVHALHPYCPQQDTRNYHRVAVCCPDTQLLSLYQACFKFSDDKPVRLIVKDWVHGPAFLTSTLHLILCVGPVCLL</sequence>
<proteinExistence type="predicted"/>
<dbReference type="AlphaFoldDB" id="A0A0C3F018"/>
<protein>
    <submittedName>
        <fullName evidence="1">Uncharacterized protein</fullName>
    </submittedName>
</protein>
<reference evidence="2" key="2">
    <citation type="submission" date="2015-01" db="EMBL/GenBank/DDBJ databases">
        <title>Evolutionary Origins and Diversification of the Mycorrhizal Mutualists.</title>
        <authorList>
            <consortium name="DOE Joint Genome Institute"/>
            <consortium name="Mycorrhizal Genomics Consortium"/>
            <person name="Kohler A."/>
            <person name="Kuo A."/>
            <person name="Nagy L.G."/>
            <person name="Floudas D."/>
            <person name="Copeland A."/>
            <person name="Barry K.W."/>
            <person name="Cichocki N."/>
            <person name="Veneault-Fourrey C."/>
            <person name="LaButti K."/>
            <person name="Lindquist E.A."/>
            <person name="Lipzen A."/>
            <person name="Lundell T."/>
            <person name="Morin E."/>
            <person name="Murat C."/>
            <person name="Riley R."/>
            <person name="Ohm R."/>
            <person name="Sun H."/>
            <person name="Tunlid A."/>
            <person name="Henrissat B."/>
            <person name="Grigoriev I.V."/>
            <person name="Hibbett D.S."/>
            <person name="Martin F."/>
        </authorList>
    </citation>
    <scope>NUCLEOTIDE SEQUENCE [LARGE SCALE GENOMIC DNA]</scope>
    <source>
        <strain evidence="2">F 1598</strain>
    </source>
</reference>
<gene>
    <name evidence="1" type="ORF">PILCRDRAFT_603359</name>
</gene>
<name>A0A0C3F018_PILCF</name>
<keyword evidence="2" id="KW-1185">Reference proteome</keyword>
<dbReference type="InParanoid" id="A0A0C3F018"/>
<evidence type="ECO:0000313" key="1">
    <source>
        <dbReference type="EMBL" id="KIM78095.1"/>
    </source>
</evidence>
<evidence type="ECO:0000313" key="2">
    <source>
        <dbReference type="Proteomes" id="UP000054166"/>
    </source>
</evidence>